<dbReference type="HOGENOM" id="CLU_2847328_0_0_12"/>
<dbReference type="KEGG" id="slr:L21SP2_2196"/>
<keyword evidence="1" id="KW-0812">Transmembrane</keyword>
<dbReference type="Proteomes" id="UP000018680">
    <property type="component" value="Chromosome"/>
</dbReference>
<evidence type="ECO:0000256" key="1">
    <source>
        <dbReference type="SAM" id="Phobius"/>
    </source>
</evidence>
<keyword evidence="1" id="KW-1133">Transmembrane helix</keyword>
<dbReference type="EMBL" id="CP006939">
    <property type="protein sequence ID" value="AHC15559.1"/>
    <property type="molecule type" value="Genomic_DNA"/>
</dbReference>
<sequence>MKSAFPGMVRLLFPALLFPALLFPALIFPAGQTFVYFREIGKLSVLIGMSFKGILFLGGYRRKGK</sequence>
<proteinExistence type="predicted"/>
<keyword evidence="1" id="KW-0472">Membrane</keyword>
<gene>
    <name evidence="2" type="ORF">L21SP2_2196</name>
</gene>
<name>V5WJ45_9SPIO</name>
<keyword evidence="3" id="KW-1185">Reference proteome</keyword>
<dbReference type="AlphaFoldDB" id="V5WJ45"/>
<accession>V5WJ45</accession>
<reference evidence="2 3" key="1">
    <citation type="journal article" date="2015" name="Stand. Genomic Sci.">
        <title>Complete genome sequence and description of Salinispira pacifica gen. nov., sp. nov., a novel spirochaete isolated form a hypersaline microbial mat.</title>
        <authorList>
            <person name="Ben Hania W."/>
            <person name="Joseph M."/>
            <person name="Schumann P."/>
            <person name="Bunk B."/>
            <person name="Fiebig A."/>
            <person name="Sproer C."/>
            <person name="Klenk H.P."/>
            <person name="Fardeau M.L."/>
            <person name="Spring S."/>
        </authorList>
    </citation>
    <scope>NUCLEOTIDE SEQUENCE [LARGE SCALE GENOMIC DNA]</scope>
    <source>
        <strain evidence="2 3">L21-RPul-D2</strain>
    </source>
</reference>
<protein>
    <submittedName>
        <fullName evidence="2">Uncharacterized protein</fullName>
    </submittedName>
</protein>
<organism evidence="2 3">
    <name type="scientific">Salinispira pacifica</name>
    <dbReference type="NCBI Taxonomy" id="1307761"/>
    <lineage>
        <taxon>Bacteria</taxon>
        <taxon>Pseudomonadati</taxon>
        <taxon>Spirochaetota</taxon>
        <taxon>Spirochaetia</taxon>
        <taxon>Spirochaetales</taxon>
        <taxon>Spirochaetaceae</taxon>
        <taxon>Salinispira</taxon>
    </lineage>
</organism>
<feature type="transmembrane region" description="Helical" evidence="1">
    <location>
        <begin position="39"/>
        <end position="60"/>
    </location>
</feature>
<evidence type="ECO:0000313" key="3">
    <source>
        <dbReference type="Proteomes" id="UP000018680"/>
    </source>
</evidence>
<evidence type="ECO:0000313" key="2">
    <source>
        <dbReference type="EMBL" id="AHC15559.1"/>
    </source>
</evidence>